<gene>
    <name evidence="11" type="ORF">CTI12_AA271230</name>
</gene>
<dbReference type="Gene3D" id="3.40.50.300">
    <property type="entry name" value="P-loop containing nucleotide triphosphate hydrolases"/>
    <property type="match status" value="1"/>
</dbReference>
<organism evidence="11 12">
    <name type="scientific">Artemisia annua</name>
    <name type="common">Sweet wormwood</name>
    <dbReference type="NCBI Taxonomy" id="35608"/>
    <lineage>
        <taxon>Eukaryota</taxon>
        <taxon>Viridiplantae</taxon>
        <taxon>Streptophyta</taxon>
        <taxon>Embryophyta</taxon>
        <taxon>Tracheophyta</taxon>
        <taxon>Spermatophyta</taxon>
        <taxon>Magnoliopsida</taxon>
        <taxon>eudicotyledons</taxon>
        <taxon>Gunneridae</taxon>
        <taxon>Pentapetalae</taxon>
        <taxon>asterids</taxon>
        <taxon>campanulids</taxon>
        <taxon>Asterales</taxon>
        <taxon>Asteraceae</taxon>
        <taxon>Asteroideae</taxon>
        <taxon>Anthemideae</taxon>
        <taxon>Artemisiinae</taxon>
        <taxon>Artemisia</taxon>
    </lineage>
</organism>
<evidence type="ECO:0000256" key="5">
    <source>
        <dbReference type="ARBA" id="ARBA00022821"/>
    </source>
</evidence>
<evidence type="ECO:0000256" key="3">
    <source>
        <dbReference type="ARBA" id="ARBA00022737"/>
    </source>
</evidence>
<evidence type="ECO:0000259" key="10">
    <source>
        <dbReference type="Pfam" id="PF25019"/>
    </source>
</evidence>
<dbReference type="Pfam" id="PF25019">
    <property type="entry name" value="LRR_R13L1-DRL21"/>
    <property type="match status" value="1"/>
</dbReference>
<keyword evidence="6" id="KW-0067">ATP-binding</keyword>
<dbReference type="Pfam" id="PF00931">
    <property type="entry name" value="NB-ARC"/>
    <property type="match status" value="1"/>
</dbReference>
<keyword evidence="4" id="KW-0547">Nucleotide-binding</keyword>
<evidence type="ECO:0000256" key="2">
    <source>
        <dbReference type="ARBA" id="ARBA00022614"/>
    </source>
</evidence>
<evidence type="ECO:0000256" key="6">
    <source>
        <dbReference type="ARBA" id="ARBA00022840"/>
    </source>
</evidence>
<evidence type="ECO:0000313" key="11">
    <source>
        <dbReference type="EMBL" id="PWA72255.1"/>
    </source>
</evidence>
<keyword evidence="3" id="KW-0677">Repeat</keyword>
<feature type="domain" description="Disease resistance protein winged helix" evidence="9">
    <location>
        <begin position="428"/>
        <end position="495"/>
    </location>
</feature>
<dbReference type="SUPFAM" id="SSF52540">
    <property type="entry name" value="P-loop containing nucleoside triphosphate hydrolases"/>
    <property type="match status" value="1"/>
</dbReference>
<dbReference type="InterPro" id="IPR041118">
    <property type="entry name" value="Rx_N"/>
</dbReference>
<dbReference type="PANTHER" id="PTHR36766">
    <property type="entry name" value="PLANT BROAD-SPECTRUM MILDEW RESISTANCE PROTEIN RPW8"/>
    <property type="match status" value="1"/>
</dbReference>
<dbReference type="SUPFAM" id="SSF52058">
    <property type="entry name" value="L domain-like"/>
    <property type="match status" value="2"/>
</dbReference>
<feature type="domain" description="Disease resistance N-terminal" evidence="8">
    <location>
        <begin position="11"/>
        <end position="99"/>
    </location>
</feature>
<keyword evidence="5" id="KW-0611">Plant defense</keyword>
<proteinExistence type="inferred from homology"/>
<dbReference type="InterPro" id="IPR002182">
    <property type="entry name" value="NB-ARC"/>
</dbReference>
<keyword evidence="12" id="KW-1185">Reference proteome</keyword>
<keyword evidence="2" id="KW-0433">Leucine-rich repeat</keyword>
<dbReference type="Pfam" id="PF18052">
    <property type="entry name" value="Rx_N"/>
    <property type="match status" value="1"/>
</dbReference>
<dbReference type="GO" id="GO:0043531">
    <property type="term" value="F:ADP binding"/>
    <property type="evidence" value="ECO:0007669"/>
    <property type="project" value="InterPro"/>
</dbReference>
<dbReference type="InterPro" id="IPR032675">
    <property type="entry name" value="LRR_dom_sf"/>
</dbReference>
<comment type="similarity">
    <text evidence="1">Belongs to the disease resistance NB-LRR family.</text>
</comment>
<protein>
    <submittedName>
        <fullName evidence="11">Disease resistance protein</fullName>
    </submittedName>
</protein>
<dbReference type="PANTHER" id="PTHR36766:SF61">
    <property type="entry name" value="NB-ARC DOMAIN DISEASE RESISTANCE PROTEIN"/>
    <property type="match status" value="1"/>
</dbReference>
<dbReference type="InterPro" id="IPR027417">
    <property type="entry name" value="P-loop_NTPase"/>
</dbReference>
<dbReference type="Proteomes" id="UP000245207">
    <property type="component" value="Unassembled WGS sequence"/>
</dbReference>
<dbReference type="FunFam" id="1.10.10.10:FF:000322">
    <property type="entry name" value="Probable disease resistance protein At1g63360"/>
    <property type="match status" value="1"/>
</dbReference>
<comment type="caution">
    <text evidence="11">The sequence shown here is derived from an EMBL/GenBank/DDBJ whole genome shotgun (WGS) entry which is preliminary data.</text>
</comment>
<dbReference type="InterPro" id="IPR036388">
    <property type="entry name" value="WH-like_DNA-bd_sf"/>
</dbReference>
<dbReference type="InterPro" id="IPR058922">
    <property type="entry name" value="WHD_DRP"/>
</dbReference>
<evidence type="ECO:0000313" key="12">
    <source>
        <dbReference type="Proteomes" id="UP000245207"/>
    </source>
</evidence>
<evidence type="ECO:0000256" key="4">
    <source>
        <dbReference type="ARBA" id="ARBA00022741"/>
    </source>
</evidence>
<dbReference type="OrthoDB" id="2973320at2759"/>
<accession>A0A2U1NFF8</accession>
<dbReference type="GO" id="GO:0051607">
    <property type="term" value="P:defense response to virus"/>
    <property type="evidence" value="ECO:0007669"/>
    <property type="project" value="UniProtKB-ARBA"/>
</dbReference>
<dbReference type="PRINTS" id="PR00364">
    <property type="entry name" value="DISEASERSIST"/>
</dbReference>
<dbReference type="Gene3D" id="1.20.5.4130">
    <property type="match status" value="1"/>
</dbReference>
<sequence>MAREVDLISAFISILLEKLVSDSLTSLARSVGFFSELEAIKNSLTDVQLGLTDAGEKSKSRLDVEEWLNKLQNLVYEIDDLLDDMAYEAMRTELRSNKITPRFFAKFIPHIYKHGHEMSSKLDEVKIRLDILVEEKIILGLIDDIGRHTETITRLGETSMADTSQSIFIGRDEDKAALLTRLLGNENRNQNFDVLSIVGIGGIGKTTLARVLYDDVKVKQHFELKAWVCVSGKFHVFKITIAIFQSVSWDTQTFTNLDMLQVALREKLSNKRFLLVLDDVWIEQGEKWDSLKCPFLVGAPGSKVIVTTRNSSTTKVMGSVHPYHMKELSTQDALSLFAQHALGVQNFDLHPELKSVAERIVIKCHGSPLALKAVGRLLRTKTNAEEWEELLTSDEWSFRDDGGIIAALKLSYDDLPNRLKLVFAYCSIFLKDYAFDKDELILLWMAEGFLYESNGLKSMENLGDEYFEELRSRSFFLPSAGEKSYKMHDLVHDLAENMAGERFVKLRDDFRYRRVDFEKVHHLSFNHQEFDLDHNFRDLLEFRRLQTLLAVSTELGGRQKSFLSNNVLIELLPQLQFLRVMNLCDYSITEIPQSIGTLKHLRYLNLSRTKISALPEQVGDLYNLQSLLLCGCKKLLSLPNTLVKLRNLRHLGISDTPRLKKIPSGIIELTSSRTQSKVIIDGANGFSLSQLKGLLNIQGQLSIEGLHNVINTIQATEAELEQKTGLYDLVMECNEKFEHQVLEALRPHDNLRNLKILFYGGVKFPNWVGDDSFVWLTELTLRGCRNCSCLPTLGHLKSLRKLFVESMNEVKIVGSELFWQPENFSHDNAFPLLEVLEFKNMQGWNEWSIDGGDRGRTTNSFPCLHEISILNCPKLSLVSIGSVPSLRVLRIKRCSKVVLESMVSVSSSIVRVTLENIKELTQFDVEVLEHFGAVEYLCVKRCDELVCLWELESVACKFLLNLENLEVQYCKSLISLGKKEGDSRISLKSVKRVDIRNCDRLERYSFPESIERFVISDCPSITGLTFVQVQEFQSDLKILDIQRCYNLGEEWLYNNFFSSVEYLEMGRLPRLKLNHEKCFSHLTRLVIRGCDNIESIPEDGFGFLPGLCLTSLQIISCMNLKSFPYKHLPGLSSLERLWISNCPNLESFPCGLWPPKLSNLTIGGLKNPMSEWKQQNFPDSLVTLHLHGENSGMVSFAGAEDARDTSNSTSSSFLLPTTLSFLELNGFSQLKSISHGLKHLSLDGLVIDSCPKLEDLPEERLPFLSSLKIYYCPKLQEKCHRKKGKYWNMISQIPEIYV</sequence>
<dbReference type="InterPro" id="IPR056789">
    <property type="entry name" value="LRR_R13L1-DRL21"/>
</dbReference>
<dbReference type="FunFam" id="3.40.50.300:FF:001091">
    <property type="entry name" value="Probable disease resistance protein At1g61300"/>
    <property type="match status" value="1"/>
</dbReference>
<dbReference type="GO" id="GO:0005524">
    <property type="term" value="F:ATP binding"/>
    <property type="evidence" value="ECO:0007669"/>
    <property type="project" value="UniProtKB-KW"/>
</dbReference>
<evidence type="ECO:0000256" key="1">
    <source>
        <dbReference type="ARBA" id="ARBA00008894"/>
    </source>
</evidence>
<name>A0A2U1NFF8_ARTAN</name>
<dbReference type="EMBL" id="PKPP01002928">
    <property type="protein sequence ID" value="PWA72255.1"/>
    <property type="molecule type" value="Genomic_DNA"/>
</dbReference>
<evidence type="ECO:0000259" key="7">
    <source>
        <dbReference type="Pfam" id="PF00931"/>
    </source>
</evidence>
<dbReference type="Gene3D" id="1.10.10.10">
    <property type="entry name" value="Winged helix-like DNA-binding domain superfamily/Winged helix DNA-binding domain"/>
    <property type="match status" value="1"/>
</dbReference>
<feature type="domain" description="NB-ARC" evidence="7">
    <location>
        <begin position="185"/>
        <end position="341"/>
    </location>
</feature>
<evidence type="ECO:0000259" key="9">
    <source>
        <dbReference type="Pfam" id="PF23559"/>
    </source>
</evidence>
<dbReference type="STRING" id="35608.A0A2U1NFF8"/>
<feature type="domain" description="R13L1/DRL21-like LRR repeat region" evidence="10">
    <location>
        <begin position="688"/>
        <end position="807"/>
    </location>
</feature>
<dbReference type="Gene3D" id="3.80.10.10">
    <property type="entry name" value="Ribonuclease Inhibitor"/>
    <property type="match status" value="3"/>
</dbReference>
<evidence type="ECO:0000259" key="8">
    <source>
        <dbReference type="Pfam" id="PF18052"/>
    </source>
</evidence>
<dbReference type="Pfam" id="PF23559">
    <property type="entry name" value="WHD_DRP"/>
    <property type="match status" value="1"/>
</dbReference>
<reference evidence="11 12" key="1">
    <citation type="journal article" date="2018" name="Mol. Plant">
        <title>The genome of Artemisia annua provides insight into the evolution of Asteraceae family and artemisinin biosynthesis.</title>
        <authorList>
            <person name="Shen Q."/>
            <person name="Zhang L."/>
            <person name="Liao Z."/>
            <person name="Wang S."/>
            <person name="Yan T."/>
            <person name="Shi P."/>
            <person name="Liu M."/>
            <person name="Fu X."/>
            <person name="Pan Q."/>
            <person name="Wang Y."/>
            <person name="Lv Z."/>
            <person name="Lu X."/>
            <person name="Zhang F."/>
            <person name="Jiang W."/>
            <person name="Ma Y."/>
            <person name="Chen M."/>
            <person name="Hao X."/>
            <person name="Li L."/>
            <person name="Tang Y."/>
            <person name="Lv G."/>
            <person name="Zhou Y."/>
            <person name="Sun X."/>
            <person name="Brodelius P.E."/>
            <person name="Rose J.K.C."/>
            <person name="Tang K."/>
        </authorList>
    </citation>
    <scope>NUCLEOTIDE SEQUENCE [LARGE SCALE GENOMIC DNA]</scope>
    <source>
        <strain evidence="12">cv. Huhao1</strain>
        <tissue evidence="11">Leaf</tissue>
    </source>
</reference>